<keyword evidence="2" id="KW-1185">Reference proteome</keyword>
<dbReference type="AlphaFoldDB" id="A0ABD3HE11"/>
<dbReference type="InterPro" id="IPR046341">
    <property type="entry name" value="SET_dom_sf"/>
</dbReference>
<gene>
    <name evidence="1" type="ORF">R1sor_016102</name>
</gene>
<dbReference type="EMBL" id="JBJQOH010000004">
    <property type="protein sequence ID" value="KAL3689793.1"/>
    <property type="molecule type" value="Genomic_DNA"/>
</dbReference>
<dbReference type="SUPFAM" id="SSF82199">
    <property type="entry name" value="SET domain"/>
    <property type="match status" value="1"/>
</dbReference>
<organism evidence="1 2">
    <name type="scientific">Riccia sorocarpa</name>
    <dbReference type="NCBI Taxonomy" id="122646"/>
    <lineage>
        <taxon>Eukaryota</taxon>
        <taxon>Viridiplantae</taxon>
        <taxon>Streptophyta</taxon>
        <taxon>Embryophyta</taxon>
        <taxon>Marchantiophyta</taxon>
        <taxon>Marchantiopsida</taxon>
        <taxon>Marchantiidae</taxon>
        <taxon>Marchantiales</taxon>
        <taxon>Ricciaceae</taxon>
        <taxon>Riccia</taxon>
    </lineage>
</organism>
<evidence type="ECO:0000313" key="1">
    <source>
        <dbReference type="EMBL" id="KAL3689793.1"/>
    </source>
</evidence>
<evidence type="ECO:0000313" key="2">
    <source>
        <dbReference type="Proteomes" id="UP001633002"/>
    </source>
</evidence>
<proteinExistence type="predicted"/>
<dbReference type="PANTHER" id="PTHR46450:SF24">
    <property type="entry name" value="HISTONE-LYSINE N-METHYLTRANSFERASE SUVR4"/>
    <property type="match status" value="1"/>
</dbReference>
<dbReference type="Gene3D" id="2.170.270.10">
    <property type="entry name" value="SET domain"/>
    <property type="match status" value="1"/>
</dbReference>
<reference evidence="1 2" key="1">
    <citation type="submission" date="2024-09" db="EMBL/GenBank/DDBJ databases">
        <title>Chromosome-scale assembly of Riccia sorocarpa.</title>
        <authorList>
            <person name="Paukszto L."/>
        </authorList>
    </citation>
    <scope>NUCLEOTIDE SEQUENCE [LARGE SCALE GENOMIC DNA]</scope>
    <source>
        <strain evidence="1">LP-2024</strain>
        <tissue evidence="1">Aerial parts of the thallus</tissue>
    </source>
</reference>
<dbReference type="Proteomes" id="UP001633002">
    <property type="component" value="Unassembled WGS sequence"/>
</dbReference>
<comment type="caution">
    <text evidence="1">The sequence shown here is derived from an EMBL/GenBank/DDBJ whole genome shotgun (WGS) entry which is preliminary data.</text>
</comment>
<sequence>MRLQYGMGCGNLVIQRGITRKLQVSLVMIRSDGNSHLPDTFGWRLMDTGCVFAYTRDGCLKEEFLQYEMDMAQDDEKQVLYMFCASGWHCPIERSKYSNECEDCEGHVSRKSVKECWHKCGYSMGCGNRVIQRGITCKLQIFFTHEGKGWGLRTLEQLHAGAFCVRMRRGDTD</sequence>
<accession>A0ABD3HE11</accession>
<protein>
    <submittedName>
        <fullName evidence="1">Uncharacterized protein</fullName>
    </submittedName>
</protein>
<name>A0ABD3HE11_9MARC</name>
<dbReference type="PANTHER" id="PTHR46450">
    <property type="entry name" value="INACTIVE HISTONE-LYSINE N-METHYLTRANSFERASE SUVR1-RELATED"/>
    <property type="match status" value="1"/>
</dbReference>